<evidence type="ECO:0000313" key="3">
    <source>
        <dbReference type="Proteomes" id="UP000265515"/>
    </source>
</evidence>
<comment type="caution">
    <text evidence="2">The sequence shown here is derived from an EMBL/GenBank/DDBJ whole genome shotgun (WGS) entry which is preliminary data.</text>
</comment>
<dbReference type="Proteomes" id="UP000265515">
    <property type="component" value="Unassembled WGS sequence"/>
</dbReference>
<accession>A0A388L904</accession>
<reference evidence="2 3" key="1">
    <citation type="journal article" date="2018" name="Cell">
        <title>The Chara Genome: Secondary Complexity and Implications for Plant Terrestrialization.</title>
        <authorList>
            <person name="Nishiyama T."/>
            <person name="Sakayama H."/>
            <person name="Vries J.D."/>
            <person name="Buschmann H."/>
            <person name="Saint-Marcoux D."/>
            <person name="Ullrich K.K."/>
            <person name="Haas F.B."/>
            <person name="Vanderstraeten L."/>
            <person name="Becker D."/>
            <person name="Lang D."/>
            <person name="Vosolsobe S."/>
            <person name="Rombauts S."/>
            <person name="Wilhelmsson P.K.I."/>
            <person name="Janitza P."/>
            <person name="Kern R."/>
            <person name="Heyl A."/>
            <person name="Rumpler F."/>
            <person name="Villalobos L.I.A.C."/>
            <person name="Clay J.M."/>
            <person name="Skokan R."/>
            <person name="Toyoda A."/>
            <person name="Suzuki Y."/>
            <person name="Kagoshima H."/>
            <person name="Schijlen E."/>
            <person name="Tajeshwar N."/>
            <person name="Catarino B."/>
            <person name="Hetherington A.J."/>
            <person name="Saltykova A."/>
            <person name="Bonnot C."/>
            <person name="Breuninger H."/>
            <person name="Symeonidi A."/>
            <person name="Radhakrishnan G.V."/>
            <person name="Van Nieuwerburgh F."/>
            <person name="Deforce D."/>
            <person name="Chang C."/>
            <person name="Karol K.G."/>
            <person name="Hedrich R."/>
            <person name="Ulvskov P."/>
            <person name="Glockner G."/>
            <person name="Delwiche C.F."/>
            <person name="Petrasek J."/>
            <person name="Van de Peer Y."/>
            <person name="Friml J."/>
            <person name="Beilby M."/>
            <person name="Dolan L."/>
            <person name="Kohara Y."/>
            <person name="Sugano S."/>
            <person name="Fujiyama A."/>
            <person name="Delaux P.-M."/>
            <person name="Quint M."/>
            <person name="TheiBen G."/>
            <person name="Hagemann M."/>
            <person name="Harholt J."/>
            <person name="Dunand C."/>
            <person name="Zachgo S."/>
            <person name="Langdale J."/>
            <person name="Maumus F."/>
            <person name="Straeten D.V.D."/>
            <person name="Gould S.B."/>
            <person name="Rensing S.A."/>
        </authorList>
    </citation>
    <scope>NUCLEOTIDE SEQUENCE [LARGE SCALE GENOMIC DNA]</scope>
    <source>
        <strain evidence="2 3">S276</strain>
    </source>
</reference>
<proteinExistence type="predicted"/>
<keyword evidence="3" id="KW-1185">Reference proteome</keyword>
<feature type="region of interest" description="Disordered" evidence="1">
    <location>
        <begin position="121"/>
        <end position="147"/>
    </location>
</feature>
<organism evidence="2 3">
    <name type="scientific">Chara braunii</name>
    <name type="common">Braun's stonewort</name>
    <dbReference type="NCBI Taxonomy" id="69332"/>
    <lineage>
        <taxon>Eukaryota</taxon>
        <taxon>Viridiplantae</taxon>
        <taxon>Streptophyta</taxon>
        <taxon>Charophyceae</taxon>
        <taxon>Charales</taxon>
        <taxon>Characeae</taxon>
        <taxon>Chara</taxon>
    </lineage>
</organism>
<name>A0A388L904_CHABU</name>
<evidence type="ECO:0000256" key="1">
    <source>
        <dbReference type="SAM" id="MobiDB-lite"/>
    </source>
</evidence>
<sequence>METPAKRTAAHGALDPKRLLLSVRRQPMKTPLTKKTPRSRRGKRGAKKVPASPDMMGKLMFITDNIRDLGERNIQELKHICREESVPFEGLKKMNMILAITEKRSNAAFNTEVGNVATTEATGEELEANKHEEQVEEEAASEEDSEN</sequence>
<evidence type="ECO:0000313" key="2">
    <source>
        <dbReference type="EMBL" id="GBG78800.1"/>
    </source>
</evidence>
<dbReference type="Gramene" id="GBG78800">
    <property type="protein sequence ID" value="GBG78800"/>
    <property type="gene ID" value="CBR_g28023"/>
</dbReference>
<feature type="compositionally biased region" description="Basic residues" evidence="1">
    <location>
        <begin position="35"/>
        <end position="47"/>
    </location>
</feature>
<protein>
    <submittedName>
        <fullName evidence="2">Uncharacterized protein</fullName>
    </submittedName>
</protein>
<feature type="compositionally biased region" description="Acidic residues" evidence="1">
    <location>
        <begin position="134"/>
        <end position="147"/>
    </location>
</feature>
<dbReference type="EMBL" id="BFEA01000304">
    <property type="protein sequence ID" value="GBG78800.1"/>
    <property type="molecule type" value="Genomic_DNA"/>
</dbReference>
<feature type="region of interest" description="Disordered" evidence="1">
    <location>
        <begin position="1"/>
        <end position="56"/>
    </location>
</feature>
<dbReference type="AlphaFoldDB" id="A0A388L904"/>
<gene>
    <name evidence="2" type="ORF">CBR_g28023</name>
</gene>